<reference evidence="1 2" key="1">
    <citation type="submission" date="2024-11" db="EMBL/GenBank/DDBJ databases">
        <title>A near-complete genome assembly of Cinchona calisaya.</title>
        <authorList>
            <person name="Lian D.C."/>
            <person name="Zhao X.W."/>
            <person name="Wei L."/>
        </authorList>
    </citation>
    <scope>NUCLEOTIDE SEQUENCE [LARGE SCALE GENOMIC DNA]</scope>
    <source>
        <tissue evidence="1">Nenye</tissue>
    </source>
</reference>
<accession>A0ABD2YUK6</accession>
<dbReference type="EMBL" id="JBJUIK010000012">
    <property type="protein sequence ID" value="KAL3511041.1"/>
    <property type="molecule type" value="Genomic_DNA"/>
</dbReference>
<comment type="caution">
    <text evidence="1">The sequence shown here is derived from an EMBL/GenBank/DDBJ whole genome shotgun (WGS) entry which is preliminary data.</text>
</comment>
<sequence>MAVQIKQQDPVTGKLKIANPQSSRLVWETCLKDFKSLGKVAVRLLFLHATSCGFKLNWSIMRWICMRGHPRACLDRAQKLIYVAAHAKLERRDFTTAEEKDVNCLVLQTVWMTC</sequence>
<proteinExistence type="predicted"/>
<organism evidence="1 2">
    <name type="scientific">Cinchona calisaya</name>
    <dbReference type="NCBI Taxonomy" id="153742"/>
    <lineage>
        <taxon>Eukaryota</taxon>
        <taxon>Viridiplantae</taxon>
        <taxon>Streptophyta</taxon>
        <taxon>Embryophyta</taxon>
        <taxon>Tracheophyta</taxon>
        <taxon>Spermatophyta</taxon>
        <taxon>Magnoliopsida</taxon>
        <taxon>eudicotyledons</taxon>
        <taxon>Gunneridae</taxon>
        <taxon>Pentapetalae</taxon>
        <taxon>asterids</taxon>
        <taxon>lamiids</taxon>
        <taxon>Gentianales</taxon>
        <taxon>Rubiaceae</taxon>
        <taxon>Cinchonoideae</taxon>
        <taxon>Cinchoneae</taxon>
        <taxon>Cinchona</taxon>
    </lineage>
</organism>
<protein>
    <submittedName>
        <fullName evidence="1">Uncharacterized protein</fullName>
    </submittedName>
</protein>
<name>A0ABD2YUK6_9GENT</name>
<dbReference type="AlphaFoldDB" id="A0ABD2YUK6"/>
<keyword evidence="2" id="KW-1185">Reference proteome</keyword>
<evidence type="ECO:0000313" key="1">
    <source>
        <dbReference type="EMBL" id="KAL3511041.1"/>
    </source>
</evidence>
<gene>
    <name evidence="1" type="ORF">ACH5RR_030442</name>
</gene>
<evidence type="ECO:0000313" key="2">
    <source>
        <dbReference type="Proteomes" id="UP001630127"/>
    </source>
</evidence>
<dbReference type="Proteomes" id="UP001630127">
    <property type="component" value="Unassembled WGS sequence"/>
</dbReference>